<dbReference type="InterPro" id="IPR000668">
    <property type="entry name" value="Peptidase_C1A_C"/>
</dbReference>
<dbReference type="FunFam" id="3.90.70.10:FF:000006">
    <property type="entry name" value="Cathepsin S"/>
    <property type="match status" value="1"/>
</dbReference>
<organism evidence="10 11">
    <name type="scientific">Sinanodonta woodiana</name>
    <name type="common">Chinese pond mussel</name>
    <name type="synonym">Anodonta woodiana</name>
    <dbReference type="NCBI Taxonomy" id="1069815"/>
    <lineage>
        <taxon>Eukaryota</taxon>
        <taxon>Metazoa</taxon>
        <taxon>Spiralia</taxon>
        <taxon>Lophotrochozoa</taxon>
        <taxon>Mollusca</taxon>
        <taxon>Bivalvia</taxon>
        <taxon>Autobranchia</taxon>
        <taxon>Heteroconchia</taxon>
        <taxon>Palaeoheterodonta</taxon>
        <taxon>Unionida</taxon>
        <taxon>Unionoidea</taxon>
        <taxon>Unionidae</taxon>
        <taxon>Unioninae</taxon>
        <taxon>Sinanodonta</taxon>
    </lineage>
</organism>
<keyword evidence="3" id="KW-0378">Hydrolase</keyword>
<evidence type="ECO:0000256" key="2">
    <source>
        <dbReference type="ARBA" id="ARBA00022670"/>
    </source>
</evidence>
<feature type="chain" id="PRO_5044864664" description="Cathepsin L" evidence="7">
    <location>
        <begin position="22"/>
        <end position="338"/>
    </location>
</feature>
<dbReference type="InterPro" id="IPR039417">
    <property type="entry name" value="Peptidase_C1A_papain-like"/>
</dbReference>
<dbReference type="PROSITE" id="PS00139">
    <property type="entry name" value="THIOL_PROTEASE_CYS"/>
    <property type="match status" value="1"/>
</dbReference>
<keyword evidence="6" id="KW-1015">Disulfide bond</keyword>
<evidence type="ECO:0008006" key="12">
    <source>
        <dbReference type="Google" id="ProtNLM"/>
    </source>
</evidence>
<dbReference type="SUPFAM" id="SSF54001">
    <property type="entry name" value="Cysteine proteinases"/>
    <property type="match status" value="1"/>
</dbReference>
<dbReference type="GO" id="GO:0006508">
    <property type="term" value="P:proteolysis"/>
    <property type="evidence" value="ECO:0007669"/>
    <property type="project" value="UniProtKB-KW"/>
</dbReference>
<dbReference type="AlphaFoldDB" id="A0ABD3XLN5"/>
<evidence type="ECO:0000256" key="4">
    <source>
        <dbReference type="ARBA" id="ARBA00022807"/>
    </source>
</evidence>
<dbReference type="InterPro" id="IPR038765">
    <property type="entry name" value="Papain-like_cys_pep_sf"/>
</dbReference>
<dbReference type="Proteomes" id="UP001634394">
    <property type="component" value="Unassembled WGS sequence"/>
</dbReference>
<evidence type="ECO:0000259" key="9">
    <source>
        <dbReference type="SMART" id="SM00848"/>
    </source>
</evidence>
<evidence type="ECO:0000256" key="3">
    <source>
        <dbReference type="ARBA" id="ARBA00022801"/>
    </source>
</evidence>
<dbReference type="SMART" id="SM00848">
    <property type="entry name" value="Inhibitor_I29"/>
    <property type="match status" value="1"/>
</dbReference>
<dbReference type="Pfam" id="PF00112">
    <property type="entry name" value="Peptidase_C1"/>
    <property type="match status" value="1"/>
</dbReference>
<evidence type="ECO:0000313" key="10">
    <source>
        <dbReference type="EMBL" id="KAL3886605.1"/>
    </source>
</evidence>
<dbReference type="CDD" id="cd02248">
    <property type="entry name" value="Peptidase_C1A"/>
    <property type="match status" value="1"/>
</dbReference>
<dbReference type="PROSITE" id="PS00640">
    <property type="entry name" value="THIOL_PROTEASE_ASN"/>
    <property type="match status" value="1"/>
</dbReference>
<evidence type="ECO:0000259" key="8">
    <source>
        <dbReference type="SMART" id="SM00645"/>
    </source>
</evidence>
<keyword evidence="4" id="KW-0788">Thiol protease</keyword>
<accession>A0ABD3XLN5</accession>
<proteinExistence type="inferred from homology"/>
<dbReference type="GO" id="GO:0008234">
    <property type="term" value="F:cysteine-type peptidase activity"/>
    <property type="evidence" value="ECO:0007669"/>
    <property type="project" value="UniProtKB-KW"/>
</dbReference>
<name>A0ABD3XLN5_SINWO</name>
<dbReference type="InterPro" id="IPR013128">
    <property type="entry name" value="Peptidase_C1A"/>
</dbReference>
<keyword evidence="5" id="KW-0865">Zymogen</keyword>
<protein>
    <recommendedName>
        <fullName evidence="12">Cathepsin L</fullName>
    </recommendedName>
</protein>
<keyword evidence="11" id="KW-1185">Reference proteome</keyword>
<keyword evidence="2" id="KW-0645">Protease</keyword>
<feature type="domain" description="Cathepsin propeptide inhibitor" evidence="9">
    <location>
        <begin position="32"/>
        <end position="91"/>
    </location>
</feature>
<feature type="signal peptide" evidence="7">
    <location>
        <begin position="1"/>
        <end position="21"/>
    </location>
</feature>
<dbReference type="Gene3D" id="3.90.70.10">
    <property type="entry name" value="Cysteine proteinases"/>
    <property type="match status" value="1"/>
</dbReference>
<dbReference type="InterPro" id="IPR025660">
    <property type="entry name" value="Pept_his_AS"/>
</dbReference>
<comment type="similarity">
    <text evidence="1">Belongs to the peptidase C1 family.</text>
</comment>
<evidence type="ECO:0000256" key="7">
    <source>
        <dbReference type="SAM" id="SignalP"/>
    </source>
</evidence>
<dbReference type="InterPro" id="IPR013201">
    <property type="entry name" value="Prot_inhib_I29"/>
</dbReference>
<dbReference type="EMBL" id="JBJQND010000002">
    <property type="protein sequence ID" value="KAL3886605.1"/>
    <property type="molecule type" value="Genomic_DNA"/>
</dbReference>
<dbReference type="InterPro" id="IPR000169">
    <property type="entry name" value="Pept_cys_AS"/>
</dbReference>
<sequence length="338" mass="37365">MKFSQMFRVLVLVGLVALSVAGPINVELGSEWELFKTTYNKNYAQEEELLRRIIWEKNLNYVQQHNIEADRGAHSFWLGMNEYADMTSDEFVGTMNGYRVNATKTFQCGKFLPPSHVKLSDLPVTVDWRKEGYVTGVKNQGQCGSCWAFSSTGSLEGQHFKKTGQLVSLSEQNLVDCSRSEGNDGCQGGLMEQAFDYIIENKGIDTEESYPYTAKDGVCKFKQADIGASEVSCMEIEHGSESDLKIAVAMVGPISVGIDASRLSFQLYKNGVYMESACSSANLDHGVLAVGYGQAGCIEYWLVKNSWGTSWGMQGYVMMARNKDNMCGIATQASFPTV</sequence>
<dbReference type="PROSITE" id="PS00639">
    <property type="entry name" value="THIOL_PROTEASE_HIS"/>
    <property type="match status" value="1"/>
</dbReference>
<dbReference type="InterPro" id="IPR025661">
    <property type="entry name" value="Pept_asp_AS"/>
</dbReference>
<evidence type="ECO:0000256" key="5">
    <source>
        <dbReference type="ARBA" id="ARBA00023145"/>
    </source>
</evidence>
<evidence type="ECO:0000256" key="1">
    <source>
        <dbReference type="ARBA" id="ARBA00008455"/>
    </source>
</evidence>
<keyword evidence="7" id="KW-0732">Signal</keyword>
<dbReference type="Pfam" id="PF08246">
    <property type="entry name" value="Inhibitor_I29"/>
    <property type="match status" value="1"/>
</dbReference>
<dbReference type="SMART" id="SM00645">
    <property type="entry name" value="Pept_C1"/>
    <property type="match status" value="1"/>
</dbReference>
<gene>
    <name evidence="10" type="ORF">ACJMK2_026589</name>
</gene>
<comment type="caution">
    <text evidence="10">The sequence shown here is derived from an EMBL/GenBank/DDBJ whole genome shotgun (WGS) entry which is preliminary data.</text>
</comment>
<evidence type="ECO:0000313" key="11">
    <source>
        <dbReference type="Proteomes" id="UP001634394"/>
    </source>
</evidence>
<reference evidence="10 11" key="1">
    <citation type="submission" date="2024-11" db="EMBL/GenBank/DDBJ databases">
        <title>Chromosome-level genome assembly of the freshwater bivalve Anodonta woodiana.</title>
        <authorList>
            <person name="Chen X."/>
        </authorList>
    </citation>
    <scope>NUCLEOTIDE SEQUENCE [LARGE SCALE GENOMIC DNA]</scope>
    <source>
        <strain evidence="10">MN2024</strain>
        <tissue evidence="10">Gills</tissue>
    </source>
</reference>
<dbReference type="PRINTS" id="PR00705">
    <property type="entry name" value="PAPAIN"/>
</dbReference>
<dbReference type="PANTHER" id="PTHR12411">
    <property type="entry name" value="CYSTEINE PROTEASE FAMILY C1-RELATED"/>
    <property type="match status" value="1"/>
</dbReference>
<evidence type="ECO:0000256" key="6">
    <source>
        <dbReference type="ARBA" id="ARBA00023157"/>
    </source>
</evidence>
<feature type="domain" description="Peptidase C1A papain C-terminal" evidence="8">
    <location>
        <begin position="122"/>
        <end position="337"/>
    </location>
</feature>